<comment type="caution">
    <text evidence="2">The sequence shown here is derived from an EMBL/GenBank/DDBJ whole genome shotgun (WGS) entry which is preliminary data.</text>
</comment>
<protein>
    <submittedName>
        <fullName evidence="2">Uncharacterized protein</fullName>
    </submittedName>
</protein>
<evidence type="ECO:0000256" key="1">
    <source>
        <dbReference type="SAM" id="Phobius"/>
    </source>
</evidence>
<gene>
    <name evidence="2" type="ORF">PMAYCL1PPCAC_09229</name>
</gene>
<evidence type="ECO:0000313" key="2">
    <source>
        <dbReference type="EMBL" id="GMR39034.1"/>
    </source>
</evidence>
<feature type="non-terminal residue" evidence="2">
    <location>
        <position position="276"/>
    </location>
</feature>
<accession>A0AAN5CDT3</accession>
<dbReference type="EMBL" id="BTRK01000002">
    <property type="protein sequence ID" value="GMR39034.1"/>
    <property type="molecule type" value="Genomic_DNA"/>
</dbReference>
<keyword evidence="1" id="KW-1133">Transmembrane helix</keyword>
<reference evidence="3" key="1">
    <citation type="submission" date="2022-10" db="EMBL/GenBank/DDBJ databases">
        <title>Genome assembly of Pristionchus species.</title>
        <authorList>
            <person name="Yoshida K."/>
            <person name="Sommer R.J."/>
        </authorList>
    </citation>
    <scope>NUCLEOTIDE SEQUENCE [LARGE SCALE GENOMIC DNA]</scope>
    <source>
        <strain evidence="3">RS5460</strain>
    </source>
</reference>
<sequence>MTIVVRAVEFAREVVQTKLEIPHKDERKLSTSLCLLGSFMLYLMYSSAFAGNASSTVRKPPETMSAMVAQLQSGEATMVLSDNFFGPETVMELFGREQSDISNLLIVPDLQQLTEMLCSSTPQKPVYTYSVLFNIFSSNSTRSAIKCQLKTVNSKDSDYIDKNLQSLAGITLETPYPVTFYFSRRRFINRQVKSFNKIIEKMYDLEKMDGLWWRRFTGKAKQTFTSSSETSESAFVPLPISAYNAIFIIAGVLLAVSVLVFLAEQTRWKYVNPHTY</sequence>
<keyword evidence="1" id="KW-0812">Transmembrane</keyword>
<organism evidence="2 3">
    <name type="scientific">Pristionchus mayeri</name>
    <dbReference type="NCBI Taxonomy" id="1317129"/>
    <lineage>
        <taxon>Eukaryota</taxon>
        <taxon>Metazoa</taxon>
        <taxon>Ecdysozoa</taxon>
        <taxon>Nematoda</taxon>
        <taxon>Chromadorea</taxon>
        <taxon>Rhabditida</taxon>
        <taxon>Rhabditina</taxon>
        <taxon>Diplogasteromorpha</taxon>
        <taxon>Diplogasteroidea</taxon>
        <taxon>Neodiplogasteridae</taxon>
        <taxon>Pristionchus</taxon>
    </lineage>
</organism>
<name>A0AAN5CDT3_9BILA</name>
<proteinExistence type="predicted"/>
<dbReference type="AlphaFoldDB" id="A0AAN5CDT3"/>
<feature type="transmembrane region" description="Helical" evidence="1">
    <location>
        <begin position="242"/>
        <end position="263"/>
    </location>
</feature>
<dbReference type="Proteomes" id="UP001328107">
    <property type="component" value="Unassembled WGS sequence"/>
</dbReference>
<keyword evidence="3" id="KW-1185">Reference proteome</keyword>
<keyword evidence="1" id="KW-0472">Membrane</keyword>
<evidence type="ECO:0000313" key="3">
    <source>
        <dbReference type="Proteomes" id="UP001328107"/>
    </source>
</evidence>